<feature type="region of interest" description="Disordered" evidence="1">
    <location>
        <begin position="249"/>
        <end position="273"/>
    </location>
</feature>
<accession>A0ABW8BL97</accession>
<comment type="caution">
    <text evidence="3">The sequence shown here is derived from an EMBL/GenBank/DDBJ whole genome shotgun (WGS) entry which is preliminary data.</text>
</comment>
<reference evidence="3 4" key="1">
    <citation type="submission" date="2024-07" db="EMBL/GenBank/DDBJ databases">
        <title>Whole genome sequencing of Prodigiosin pigment-producing Streptomyces salinarius isolated from rhizosphere soil of Arachis hypogaea.</title>
        <authorList>
            <person name="Vidhya A."/>
            <person name="Ramya S."/>
        </authorList>
    </citation>
    <scope>NUCLEOTIDE SEQUENCE [LARGE SCALE GENOMIC DNA]</scope>
    <source>
        <strain evidence="3 4">VRMG2420</strain>
    </source>
</reference>
<protein>
    <recommendedName>
        <fullName evidence="5">ABC transporter permease</fullName>
    </recommendedName>
</protein>
<dbReference type="Proteomes" id="UP001614264">
    <property type="component" value="Unassembled WGS sequence"/>
</dbReference>
<evidence type="ECO:0000313" key="4">
    <source>
        <dbReference type="Proteomes" id="UP001614264"/>
    </source>
</evidence>
<keyword evidence="2" id="KW-1133">Transmembrane helix</keyword>
<feature type="transmembrane region" description="Helical" evidence="2">
    <location>
        <begin position="220"/>
        <end position="238"/>
    </location>
</feature>
<evidence type="ECO:0008006" key="5">
    <source>
        <dbReference type="Google" id="ProtNLM"/>
    </source>
</evidence>
<feature type="transmembrane region" description="Helical" evidence="2">
    <location>
        <begin position="187"/>
        <end position="208"/>
    </location>
</feature>
<feature type="transmembrane region" description="Helical" evidence="2">
    <location>
        <begin position="6"/>
        <end position="30"/>
    </location>
</feature>
<keyword evidence="2" id="KW-0472">Membrane</keyword>
<keyword evidence="4" id="KW-1185">Reference proteome</keyword>
<feature type="transmembrane region" description="Helical" evidence="2">
    <location>
        <begin position="37"/>
        <end position="55"/>
    </location>
</feature>
<organism evidence="3 4">
    <name type="scientific">Streptomyces salinarius</name>
    <dbReference type="NCBI Taxonomy" id="2762598"/>
    <lineage>
        <taxon>Bacteria</taxon>
        <taxon>Bacillati</taxon>
        <taxon>Actinomycetota</taxon>
        <taxon>Actinomycetes</taxon>
        <taxon>Kitasatosporales</taxon>
        <taxon>Streptomycetaceae</taxon>
        <taxon>Streptomyces</taxon>
    </lineage>
</organism>
<dbReference type="RefSeq" id="WP_399594880.1">
    <property type="nucleotide sequence ID" value="NZ_JBITPR010000064.1"/>
</dbReference>
<evidence type="ECO:0000256" key="1">
    <source>
        <dbReference type="SAM" id="MobiDB-lite"/>
    </source>
</evidence>
<proteinExistence type="predicted"/>
<feature type="transmembrane region" description="Helical" evidence="2">
    <location>
        <begin position="75"/>
        <end position="96"/>
    </location>
</feature>
<name>A0ABW8BL97_9ACTN</name>
<evidence type="ECO:0000256" key="2">
    <source>
        <dbReference type="SAM" id="Phobius"/>
    </source>
</evidence>
<gene>
    <name evidence="3" type="ORF">AB4829_35185</name>
</gene>
<evidence type="ECO:0000313" key="3">
    <source>
        <dbReference type="EMBL" id="MFI7875823.1"/>
    </source>
</evidence>
<dbReference type="EMBL" id="JBITPR010000064">
    <property type="protein sequence ID" value="MFI7875823.1"/>
    <property type="molecule type" value="Genomic_DNA"/>
</dbReference>
<feature type="transmembrane region" description="Helical" evidence="2">
    <location>
        <begin position="117"/>
        <end position="138"/>
    </location>
</feature>
<keyword evidence="2" id="KW-0812">Transmembrane</keyword>
<feature type="transmembrane region" description="Helical" evidence="2">
    <location>
        <begin position="150"/>
        <end position="175"/>
    </location>
</feature>
<sequence length="273" mass="28690">MLGVLGAFVLWVIQIVGTWVLVGLTVMALFLRTSFSLFTLARTIVTAAVVLTLAYRYGLATDGFFGWVDAVIVKYGLMAIVTSIVLVVLAGVYVLVVPPGRRRPRLVRLFLSNGEGFTAPGPLSILALAGATTGVVAWSMNAIEEYDNAFVSLVTAILILLPAGIFLFLAPLSVAGTIFNAANAHPALPSLAAPFVTVGAIVLDRFSGKIIATPDSLKDPFALTGLLITVMLSAIELVRLRGRGQGLTQDAEAGMEPSPNPIDETESGAPAPR</sequence>